<dbReference type="Proteomes" id="UP000271098">
    <property type="component" value="Unassembled WGS sequence"/>
</dbReference>
<proteinExistence type="predicted"/>
<evidence type="ECO:0000313" key="2">
    <source>
        <dbReference type="EMBL" id="VDN19172.1"/>
    </source>
</evidence>
<organism evidence="4">
    <name type="scientific">Gongylonema pulchrum</name>
    <dbReference type="NCBI Taxonomy" id="637853"/>
    <lineage>
        <taxon>Eukaryota</taxon>
        <taxon>Metazoa</taxon>
        <taxon>Ecdysozoa</taxon>
        <taxon>Nematoda</taxon>
        <taxon>Chromadorea</taxon>
        <taxon>Rhabditida</taxon>
        <taxon>Spirurina</taxon>
        <taxon>Spiruromorpha</taxon>
        <taxon>Spiruroidea</taxon>
        <taxon>Gongylonematidae</taxon>
        <taxon>Gongylonema</taxon>
    </lineage>
</organism>
<dbReference type="AlphaFoldDB" id="A0A183DSP2"/>
<protein>
    <submittedName>
        <fullName evidence="4">DUF1758 domain-containing protein</fullName>
    </submittedName>
</protein>
<dbReference type="EMBL" id="UYRT01078764">
    <property type="protein sequence ID" value="VDN19172.1"/>
    <property type="molecule type" value="Genomic_DNA"/>
</dbReference>
<evidence type="ECO:0000313" key="3">
    <source>
        <dbReference type="Proteomes" id="UP000271098"/>
    </source>
</evidence>
<reference evidence="2 3" key="2">
    <citation type="submission" date="2018-11" db="EMBL/GenBank/DDBJ databases">
        <authorList>
            <consortium name="Pathogen Informatics"/>
        </authorList>
    </citation>
    <scope>NUCLEOTIDE SEQUENCE [LARGE SCALE GENOMIC DNA]</scope>
</reference>
<keyword evidence="3" id="KW-1185">Reference proteome</keyword>
<gene>
    <name evidence="2" type="ORF">GPUH_LOCUS11733</name>
</gene>
<evidence type="ECO:0000313" key="4">
    <source>
        <dbReference type="WBParaSite" id="GPUH_0001174701-mRNA-1"/>
    </source>
</evidence>
<dbReference type="Pfam" id="PF05585">
    <property type="entry name" value="DUF1758"/>
    <property type="match status" value="1"/>
</dbReference>
<reference evidence="4" key="1">
    <citation type="submission" date="2016-06" db="UniProtKB">
        <authorList>
            <consortium name="WormBaseParasite"/>
        </authorList>
    </citation>
    <scope>IDENTIFICATION</scope>
</reference>
<dbReference type="OrthoDB" id="5872635at2759"/>
<name>A0A183DSP2_9BILA</name>
<dbReference type="Gene3D" id="2.40.70.10">
    <property type="entry name" value="Acid Proteases"/>
    <property type="match status" value="1"/>
</dbReference>
<dbReference type="InterPro" id="IPR008737">
    <property type="entry name" value="DUF1758"/>
</dbReference>
<dbReference type="InterPro" id="IPR021109">
    <property type="entry name" value="Peptidase_aspartic_dom_sf"/>
</dbReference>
<sequence>MSAGTRRATALTKASLKKYLELKNFSLDLPPSTEDEEAFYEDAKADEAEYDSMLKGVNGGLIWVLDRAKETLSFLGGFTVANPQDDKKIEATVFFDSGCQRSFITEELAEQLKLISTVRKPISIAAFAETQSKVYNSREVKVNLVLKNGFQNTITACTMQFLTQELLIAHKRDREGQQLKQNPDVIQAAIVCKKPQIVVNLDCYFIFVKGRRTILNSGFQFIDSAVGWMIAGKGAINNITTKTKKALVRTAIIVSTVLAEQRM</sequence>
<feature type="domain" description="DUF1758" evidence="1">
    <location>
        <begin position="80"/>
        <end position="235"/>
    </location>
</feature>
<accession>A0A183DSP2</accession>
<dbReference type="WBParaSite" id="GPUH_0001174701-mRNA-1">
    <property type="protein sequence ID" value="GPUH_0001174701-mRNA-1"/>
    <property type="gene ID" value="GPUH_0001174701"/>
</dbReference>
<evidence type="ECO:0000259" key="1">
    <source>
        <dbReference type="Pfam" id="PF05585"/>
    </source>
</evidence>